<proteinExistence type="predicted"/>
<reference evidence="1 2" key="1">
    <citation type="journal article" date="2024" name="Plant Biotechnol. J.">
        <title>Genome and CRISPR/Cas9 system of a widespread forest tree (Populus alba) in the world.</title>
        <authorList>
            <person name="Liu Y.J."/>
            <person name="Jiang P.F."/>
            <person name="Han X.M."/>
            <person name="Li X.Y."/>
            <person name="Wang H.M."/>
            <person name="Wang Y.J."/>
            <person name="Wang X.X."/>
            <person name="Zeng Q.Y."/>
        </authorList>
    </citation>
    <scope>NUCLEOTIDE SEQUENCE [LARGE SCALE GENOMIC DNA]</scope>
    <source>
        <strain evidence="2">cv. PAL-ZL1</strain>
    </source>
</reference>
<gene>
    <name evidence="1" type="ORF">D5086_020308</name>
</gene>
<dbReference type="EMBL" id="RCHU02000010">
    <property type="protein sequence ID" value="KAL3578804.1"/>
    <property type="molecule type" value="Genomic_DNA"/>
</dbReference>
<dbReference type="Proteomes" id="UP000309997">
    <property type="component" value="Unassembled WGS sequence"/>
</dbReference>
<accession>A0ACC4BJQ5</accession>
<name>A0ACC4BJQ5_POPAL</name>
<organism evidence="1 2">
    <name type="scientific">Populus alba</name>
    <name type="common">White poplar</name>
    <dbReference type="NCBI Taxonomy" id="43335"/>
    <lineage>
        <taxon>Eukaryota</taxon>
        <taxon>Viridiplantae</taxon>
        <taxon>Streptophyta</taxon>
        <taxon>Embryophyta</taxon>
        <taxon>Tracheophyta</taxon>
        <taxon>Spermatophyta</taxon>
        <taxon>Magnoliopsida</taxon>
        <taxon>eudicotyledons</taxon>
        <taxon>Gunneridae</taxon>
        <taxon>Pentapetalae</taxon>
        <taxon>rosids</taxon>
        <taxon>fabids</taxon>
        <taxon>Malpighiales</taxon>
        <taxon>Salicaceae</taxon>
        <taxon>Saliceae</taxon>
        <taxon>Populus</taxon>
    </lineage>
</organism>
<keyword evidence="2" id="KW-1185">Reference proteome</keyword>
<evidence type="ECO:0000313" key="1">
    <source>
        <dbReference type="EMBL" id="KAL3578804.1"/>
    </source>
</evidence>
<sequence>MIVKNALICKGLYDFWFAQSGNSLEAIHLVDQMYLDCLEMTDMVFFKCNSSFARTRSISKRENGFTTNSLCVV</sequence>
<evidence type="ECO:0000313" key="2">
    <source>
        <dbReference type="Proteomes" id="UP000309997"/>
    </source>
</evidence>
<protein>
    <submittedName>
        <fullName evidence="1">Uncharacterized protein</fullName>
    </submittedName>
</protein>
<comment type="caution">
    <text evidence="1">The sequence shown here is derived from an EMBL/GenBank/DDBJ whole genome shotgun (WGS) entry which is preliminary data.</text>
</comment>